<evidence type="ECO:0000256" key="1">
    <source>
        <dbReference type="SAM" id="Coils"/>
    </source>
</evidence>
<protein>
    <recommendedName>
        <fullName evidence="3">DUF6161 domain-containing protein</fullName>
    </recommendedName>
</protein>
<reference evidence="5" key="1">
    <citation type="submission" date="2016-10" db="EMBL/GenBank/DDBJ databases">
        <authorList>
            <person name="Varghese N."/>
            <person name="Submissions S."/>
        </authorList>
    </citation>
    <scope>NUCLEOTIDE SEQUENCE [LARGE SCALE GENOMIC DNA]</scope>
    <source>
        <strain evidence="5">CGMCC 1.10658</strain>
    </source>
</reference>
<dbReference type="Proteomes" id="UP000199305">
    <property type="component" value="Unassembled WGS sequence"/>
</dbReference>
<dbReference type="AlphaFoldDB" id="A0A1G9CJR4"/>
<organism evidence="4 5">
    <name type="scientific">Microbulbifer yueqingensis</name>
    <dbReference type="NCBI Taxonomy" id="658219"/>
    <lineage>
        <taxon>Bacteria</taxon>
        <taxon>Pseudomonadati</taxon>
        <taxon>Pseudomonadota</taxon>
        <taxon>Gammaproteobacteria</taxon>
        <taxon>Cellvibrionales</taxon>
        <taxon>Microbulbiferaceae</taxon>
        <taxon>Microbulbifer</taxon>
    </lineage>
</organism>
<feature type="transmembrane region" description="Helical" evidence="2">
    <location>
        <begin position="281"/>
        <end position="304"/>
    </location>
</feature>
<name>A0A1G9CJR4_9GAMM</name>
<dbReference type="RefSeq" id="WP_091514653.1">
    <property type="nucleotide sequence ID" value="NZ_FNFH01000005.1"/>
</dbReference>
<dbReference type="OrthoDB" id="6193541at2"/>
<evidence type="ECO:0000256" key="2">
    <source>
        <dbReference type="SAM" id="Phobius"/>
    </source>
</evidence>
<gene>
    <name evidence="4" type="ORF">SAMN05216212_2537</name>
</gene>
<accession>A0A1G9CJR4</accession>
<keyword evidence="1" id="KW-0175">Coiled coil</keyword>
<feature type="coiled-coil region" evidence="1">
    <location>
        <begin position="233"/>
        <end position="260"/>
    </location>
</feature>
<evidence type="ECO:0000313" key="5">
    <source>
        <dbReference type="Proteomes" id="UP000199305"/>
    </source>
</evidence>
<evidence type="ECO:0000259" key="3">
    <source>
        <dbReference type="Pfam" id="PF19658"/>
    </source>
</evidence>
<dbReference type="STRING" id="658219.SAMN05216212_2537"/>
<keyword evidence="2" id="KW-1133">Transmembrane helix</keyword>
<keyword evidence="5" id="KW-1185">Reference proteome</keyword>
<feature type="domain" description="DUF6161" evidence="3">
    <location>
        <begin position="183"/>
        <end position="396"/>
    </location>
</feature>
<dbReference type="InterPro" id="IPR046159">
    <property type="entry name" value="DUF6161"/>
</dbReference>
<proteinExistence type="predicted"/>
<feature type="transmembrane region" description="Helical" evidence="2">
    <location>
        <begin position="316"/>
        <end position="337"/>
    </location>
</feature>
<keyword evidence="2" id="KW-0812">Transmembrane</keyword>
<keyword evidence="2" id="KW-0472">Membrane</keyword>
<dbReference type="EMBL" id="FNFH01000005">
    <property type="protein sequence ID" value="SDK51933.1"/>
    <property type="molecule type" value="Genomic_DNA"/>
</dbReference>
<sequence>MTNPVIFRVNDVTSWSKSFESYQEILDFFQLELKYWEESKSNLTQAGDDLHPYFQSVNYFRVILHHLESLDEDETKDWDAARAQKYLSQLNNQISQLRQHWLWSGHSFTPKFLECHETYGKIAANEFIHFLIGYNGNDANKLKEIGKNLAYEYLAQGSETTSRGILERQSIAQIQQSLDRATKKFINNSREAIDNFEEWKASASSLAWRISLRSARLERKMIKRHEGFFENLISDIIGQRDKAEKRQSELEQTYQNKLRLEKPAEYWNKAARRHRDQAEKWTTWLVASAIIGIGSFTVFFISWLSGVQIGIQFNTVQGVVLFGSILAAYAFLIKTLAKLSFSSFHLMRDCEEREQLTYLYLALINDGKLNENSLQIVLQSLFSRSDTGLLSSDSSPTMPGGIADLLKLTPK</sequence>
<dbReference type="Pfam" id="PF19658">
    <property type="entry name" value="DUF6161"/>
    <property type="match status" value="1"/>
</dbReference>
<evidence type="ECO:0000313" key="4">
    <source>
        <dbReference type="EMBL" id="SDK51933.1"/>
    </source>
</evidence>